<dbReference type="AlphaFoldDB" id="A0A0G1Y9I3"/>
<keyword evidence="2 7" id="KW-0547">Nucleotide-binding</keyword>
<evidence type="ECO:0000256" key="6">
    <source>
        <dbReference type="ARBA" id="ARBA00047671"/>
    </source>
</evidence>
<dbReference type="GO" id="GO:0017101">
    <property type="term" value="C:aminoacyl-tRNA synthetase multienzyme complex"/>
    <property type="evidence" value="ECO:0007669"/>
    <property type="project" value="TreeGrafter"/>
</dbReference>
<sequence>MKQTFEKKELKKKSENLSDWYTDVILKAELADYAPVKGTMVIRPYGYALWEKVQEIFNGMMRTKGVENAYFPLFIPHSLLEKEKEHIEGFSPELAVVTIGGGEKLKDPLVVRPTSETIMYAMYAKWVHSWRDLPILINQWNNVVRWEKRTYLFLRTTEFLWQEGHTAHATEQEDMDMVLSALEWYRQIHEDYLAIPVVYGIKSETEKFAGAKRTYSIEALMPDGKALQAATSHNLGQNFSKVFDIQFQNKEGKMDFVWQTSWGLSTRVLGGLFLTHGDDNGIILPPKIAPIQMMIMPIHKKDKDGKALSARGKELKESLENAGVRVRVDDREEPSVGRRFNEWEVKGVPLRLELGHKELEDDTVVLARRDTGEKVTVGRKEILTTAQKLLADMQISLFGKAKKFRDEHTHDVSSYDEFKKIMETTRGFIRAFWCEDAACEAKIKEETKASTRCLPLDLPAGRQVPKDEKGVCVHCGKPATHRWLFAQAY</sequence>
<dbReference type="Proteomes" id="UP000034588">
    <property type="component" value="Unassembled WGS sequence"/>
</dbReference>
<dbReference type="PRINTS" id="PR01046">
    <property type="entry name" value="TRNASYNTHPRO"/>
</dbReference>
<keyword evidence="3 7" id="KW-0067">ATP-binding</keyword>
<name>A0A0G1Y9I3_9BACT</name>
<gene>
    <name evidence="7" type="primary">proS</name>
    <name evidence="9" type="ORF">UY48_C0016G0014</name>
</gene>
<comment type="domain">
    <text evidence="7">Consists of three domains: the N-terminal catalytic domain, the anticodon-binding domain and the C-terminal extension.</text>
</comment>
<reference evidence="9 10" key="1">
    <citation type="journal article" date="2015" name="Nature">
        <title>rRNA introns, odd ribosomes, and small enigmatic genomes across a large radiation of phyla.</title>
        <authorList>
            <person name="Brown C.T."/>
            <person name="Hug L.A."/>
            <person name="Thomas B.C."/>
            <person name="Sharon I."/>
            <person name="Castelle C.J."/>
            <person name="Singh A."/>
            <person name="Wilkins M.J."/>
            <person name="Williams K.H."/>
            <person name="Banfield J.F."/>
        </authorList>
    </citation>
    <scope>NUCLEOTIDE SEQUENCE [LARGE SCALE GENOMIC DNA]</scope>
</reference>
<dbReference type="NCBIfam" id="TIGR00408">
    <property type="entry name" value="proS_fam_I"/>
    <property type="match status" value="1"/>
</dbReference>
<dbReference type="SMART" id="SM00946">
    <property type="entry name" value="ProRS-C_1"/>
    <property type="match status" value="1"/>
</dbReference>
<comment type="function">
    <text evidence="7">Catalyzes the attachment of proline to tRNA(Pro) in a two-step reaction: proline is first activated by ATP to form Pro-AMP and then transferred to the acceptor end of tRNA(Pro).</text>
</comment>
<dbReference type="HAMAP" id="MF_01571">
    <property type="entry name" value="Pro_tRNA_synth_type3"/>
    <property type="match status" value="1"/>
</dbReference>
<dbReference type="InterPro" id="IPR004154">
    <property type="entry name" value="Anticodon-bd"/>
</dbReference>
<evidence type="ECO:0000256" key="4">
    <source>
        <dbReference type="ARBA" id="ARBA00022917"/>
    </source>
</evidence>
<dbReference type="PATRIC" id="fig|1618448.3.peg.712"/>
<evidence type="ECO:0000259" key="8">
    <source>
        <dbReference type="PROSITE" id="PS50862"/>
    </source>
</evidence>
<keyword evidence="5 7" id="KW-0030">Aminoacyl-tRNA synthetase</keyword>
<comment type="subcellular location">
    <subcellularLocation>
        <location evidence="7">Cytoplasm</location>
    </subcellularLocation>
</comment>
<evidence type="ECO:0000256" key="7">
    <source>
        <dbReference type="HAMAP-Rule" id="MF_01571"/>
    </source>
</evidence>
<dbReference type="EC" id="6.1.1.15" evidence="7"/>
<comment type="catalytic activity">
    <reaction evidence="6 7">
        <text>tRNA(Pro) + L-proline + ATP = L-prolyl-tRNA(Pro) + AMP + diphosphate</text>
        <dbReference type="Rhea" id="RHEA:14305"/>
        <dbReference type="Rhea" id="RHEA-COMP:9700"/>
        <dbReference type="Rhea" id="RHEA-COMP:9702"/>
        <dbReference type="ChEBI" id="CHEBI:30616"/>
        <dbReference type="ChEBI" id="CHEBI:33019"/>
        <dbReference type="ChEBI" id="CHEBI:60039"/>
        <dbReference type="ChEBI" id="CHEBI:78442"/>
        <dbReference type="ChEBI" id="CHEBI:78532"/>
        <dbReference type="ChEBI" id="CHEBI:456215"/>
        <dbReference type="EC" id="6.1.1.15"/>
    </reaction>
</comment>
<dbReference type="Pfam" id="PF09180">
    <property type="entry name" value="ProRS-C_1"/>
    <property type="match status" value="1"/>
</dbReference>
<evidence type="ECO:0000256" key="1">
    <source>
        <dbReference type="ARBA" id="ARBA00022598"/>
    </source>
</evidence>
<dbReference type="InterPro" id="IPR033721">
    <property type="entry name" value="ProRS_core_arch_euk"/>
</dbReference>
<dbReference type="GO" id="GO:0004827">
    <property type="term" value="F:proline-tRNA ligase activity"/>
    <property type="evidence" value="ECO:0007669"/>
    <property type="project" value="UniProtKB-UniRule"/>
</dbReference>
<dbReference type="Pfam" id="PF00587">
    <property type="entry name" value="tRNA-synt_2b"/>
    <property type="match status" value="1"/>
</dbReference>
<dbReference type="PROSITE" id="PS50862">
    <property type="entry name" value="AA_TRNA_LIGASE_II"/>
    <property type="match status" value="1"/>
</dbReference>
<dbReference type="CDD" id="cd00862">
    <property type="entry name" value="ProRS_anticodon_zinc"/>
    <property type="match status" value="1"/>
</dbReference>
<dbReference type="InterPro" id="IPR017449">
    <property type="entry name" value="Pro-tRNA_synth_II"/>
</dbReference>
<feature type="domain" description="Aminoacyl-transfer RNA synthetases class-II family profile" evidence="8">
    <location>
        <begin position="38"/>
        <end position="285"/>
    </location>
</feature>
<keyword evidence="1 7" id="KW-0436">Ligase</keyword>
<keyword evidence="7" id="KW-0963">Cytoplasm</keyword>
<dbReference type="GO" id="GO:0005524">
    <property type="term" value="F:ATP binding"/>
    <property type="evidence" value="ECO:0007669"/>
    <property type="project" value="UniProtKB-UniRule"/>
</dbReference>
<dbReference type="CDD" id="cd00778">
    <property type="entry name" value="ProRS_core_arch_euk"/>
    <property type="match status" value="1"/>
</dbReference>
<dbReference type="InterPro" id="IPR036621">
    <property type="entry name" value="Anticodon-bd_dom_sf"/>
</dbReference>
<dbReference type="PANTHER" id="PTHR43382:SF2">
    <property type="entry name" value="BIFUNCTIONAL GLUTAMATE_PROLINE--TRNA LIGASE"/>
    <property type="match status" value="1"/>
</dbReference>
<dbReference type="SUPFAM" id="SSF64586">
    <property type="entry name" value="C-terminal domain of ProRS"/>
    <property type="match status" value="1"/>
</dbReference>
<dbReference type="InterPro" id="IPR002314">
    <property type="entry name" value="aa-tRNA-synt_IIb"/>
</dbReference>
<evidence type="ECO:0000256" key="5">
    <source>
        <dbReference type="ARBA" id="ARBA00023146"/>
    </source>
</evidence>
<evidence type="ECO:0000256" key="2">
    <source>
        <dbReference type="ARBA" id="ARBA00022741"/>
    </source>
</evidence>
<dbReference type="InterPro" id="IPR016061">
    <property type="entry name" value="Pro-tRNA_ligase_II_C"/>
</dbReference>
<dbReference type="SUPFAM" id="SSF55681">
    <property type="entry name" value="Class II aaRS and biotin synthetases"/>
    <property type="match status" value="1"/>
</dbReference>
<dbReference type="Gene3D" id="3.30.110.30">
    <property type="entry name" value="C-terminal domain of ProRS"/>
    <property type="match status" value="1"/>
</dbReference>
<dbReference type="InterPro" id="IPR002316">
    <property type="entry name" value="Pro-tRNA-ligase_IIa"/>
</dbReference>
<dbReference type="Gene3D" id="3.40.50.800">
    <property type="entry name" value="Anticodon-binding domain"/>
    <property type="match status" value="1"/>
</dbReference>
<evidence type="ECO:0000313" key="9">
    <source>
        <dbReference type="EMBL" id="KKW11567.1"/>
    </source>
</evidence>
<dbReference type="SUPFAM" id="SSF52954">
    <property type="entry name" value="Class II aaRS ABD-related"/>
    <property type="match status" value="1"/>
</dbReference>
<dbReference type="FunFam" id="3.30.930.10:FF:000037">
    <property type="entry name" value="Proline--tRNA ligase"/>
    <property type="match status" value="1"/>
</dbReference>
<dbReference type="GO" id="GO:0005737">
    <property type="term" value="C:cytoplasm"/>
    <property type="evidence" value="ECO:0007669"/>
    <property type="project" value="UniProtKB-SubCell"/>
</dbReference>
<protein>
    <recommendedName>
        <fullName evidence="7">Proline--tRNA ligase</fullName>
        <ecNumber evidence="7">6.1.1.15</ecNumber>
    </recommendedName>
    <alternativeName>
        <fullName evidence="7">Prolyl-tRNA synthetase</fullName>
        <shortName evidence="7">ProRS</shortName>
    </alternativeName>
</protein>
<organism evidence="9 10">
    <name type="scientific">Candidatus Gottesmanbacteria bacterium GW2011_GWB1_49_7</name>
    <dbReference type="NCBI Taxonomy" id="1618448"/>
    <lineage>
        <taxon>Bacteria</taxon>
        <taxon>Candidatus Gottesmaniibacteriota</taxon>
    </lineage>
</organism>
<evidence type="ECO:0000256" key="3">
    <source>
        <dbReference type="ARBA" id="ARBA00022840"/>
    </source>
</evidence>
<dbReference type="PANTHER" id="PTHR43382">
    <property type="entry name" value="PROLYL-TRNA SYNTHETASE"/>
    <property type="match status" value="1"/>
</dbReference>
<evidence type="ECO:0000313" key="10">
    <source>
        <dbReference type="Proteomes" id="UP000034588"/>
    </source>
</evidence>
<comment type="caution">
    <text evidence="9">The sequence shown here is derived from an EMBL/GenBank/DDBJ whole genome shotgun (WGS) entry which is preliminary data.</text>
</comment>
<accession>A0A0G1Y9I3</accession>
<dbReference type="GO" id="GO:0006433">
    <property type="term" value="P:prolyl-tRNA aminoacylation"/>
    <property type="evidence" value="ECO:0007669"/>
    <property type="project" value="UniProtKB-UniRule"/>
</dbReference>
<keyword evidence="4 7" id="KW-0648">Protein biosynthesis</keyword>
<comment type="similarity">
    <text evidence="7">Belongs to the class-II aminoacyl-tRNA synthetase family. ProS type 3 subfamily.</text>
</comment>
<dbReference type="InterPro" id="IPR006195">
    <property type="entry name" value="aa-tRNA-synth_II"/>
</dbReference>
<dbReference type="InterPro" id="IPR004499">
    <property type="entry name" value="Pro-tRNA-ligase_IIa_arc-type"/>
</dbReference>
<dbReference type="Pfam" id="PF03129">
    <property type="entry name" value="HGTP_anticodon"/>
    <property type="match status" value="1"/>
</dbReference>
<comment type="subunit">
    <text evidence="7">Homodimer.</text>
</comment>
<dbReference type="EMBL" id="LCQD01000016">
    <property type="protein sequence ID" value="KKW11567.1"/>
    <property type="molecule type" value="Genomic_DNA"/>
</dbReference>
<dbReference type="InterPro" id="IPR045864">
    <property type="entry name" value="aa-tRNA-synth_II/BPL/LPL"/>
</dbReference>
<dbReference type="Gene3D" id="3.30.930.10">
    <property type="entry name" value="Bira Bifunctional Protein, Domain 2"/>
    <property type="match status" value="1"/>
</dbReference>
<proteinExistence type="inferred from homology"/>